<evidence type="ECO:0000256" key="2">
    <source>
        <dbReference type="SAM" id="SignalP"/>
    </source>
</evidence>
<dbReference type="SUPFAM" id="SSF141072">
    <property type="entry name" value="CalX-like"/>
    <property type="match status" value="1"/>
</dbReference>
<gene>
    <name evidence="3" type="ORF">A1QO_00565</name>
</gene>
<dbReference type="OrthoDB" id="5906683at2"/>
<dbReference type="Gene3D" id="2.60.40.2030">
    <property type="match status" value="1"/>
</dbReference>
<sequence>MLSTKVLASLAILLSATTATTQAMSIGSRDKTSVVSARSVSSYSSGISIPVCSIDYTTLSKEHYQRVAFYVTEDVLDYATREQVEDWIDTQINYSNLGLKNSCVDFQQEVAVIRYVESPVNQQDYGSNFTYDTQEVTADVYNDIIASLDVDDLRLPSRTPMGRTGDVINADWLKYSFDRVVSVRPYYQASGSKGSICGVGLGNWSRPNKASPDYMDAPENFWGEVKIGSDAFSTVLYPNDSICSSNDIVAHELGHTNGLSHERSSNPENNHADALGFAASCNGERSIMWSGTGNVRSVPFFSSPNITSSGIPCGSPDTSFGNDSSETLKYQLGTSYKHNSPRVTPFQGVVDPGTSGSVGDTSTWNTITSNRYNNMTVSGEVNFGTMPSIINESNGSFNVEVTRTNTTLVGDVLVRAYGDGNIIAGYDFDFEKMVSFGIGESSKTVTFNTTESGLYRQNGQVTFKLETPYQMILGSTNTYTLNYQPTLSGFSGKVLITSATASCSVTCEGIVQLTRTGGAQGSIEVDLVYRLNGYEIVSDTVTFADGETSKQSNITHTSMFDLTVDVSAGNPSVASYSRAMFSNDDGGSDNGSDSGSSTDTGGSSGGSIGFLGLLMMMMMHYRRK</sequence>
<feature type="compositionally biased region" description="Low complexity" evidence="1">
    <location>
        <begin position="582"/>
        <end position="601"/>
    </location>
</feature>
<accession>A0A1E5BG85</accession>
<protein>
    <recommendedName>
        <fullName evidence="5">GlyGly-CTERM sorting domain-containing protein</fullName>
    </recommendedName>
</protein>
<evidence type="ECO:0008006" key="5">
    <source>
        <dbReference type="Google" id="ProtNLM"/>
    </source>
</evidence>
<reference evidence="3 4" key="1">
    <citation type="journal article" date="2012" name="Science">
        <title>Ecological populations of bacteria act as socially cohesive units of antibiotic production and resistance.</title>
        <authorList>
            <person name="Cordero O.X."/>
            <person name="Wildschutte H."/>
            <person name="Kirkup B."/>
            <person name="Proehl S."/>
            <person name="Ngo L."/>
            <person name="Hussain F."/>
            <person name="Le Roux F."/>
            <person name="Mincer T."/>
            <person name="Polz M.F."/>
        </authorList>
    </citation>
    <scope>NUCLEOTIDE SEQUENCE [LARGE SCALE GENOMIC DNA]</scope>
    <source>
        <strain evidence="3 4">ZF-129</strain>
    </source>
</reference>
<dbReference type="RefSeq" id="WP_017041638.1">
    <property type="nucleotide sequence ID" value="NZ_AJYQ02000078.1"/>
</dbReference>
<feature type="chain" id="PRO_5009171588" description="GlyGly-CTERM sorting domain-containing protein" evidence="2">
    <location>
        <begin position="24"/>
        <end position="624"/>
    </location>
</feature>
<keyword evidence="2" id="KW-0732">Signal</keyword>
<dbReference type="InterPro" id="IPR020008">
    <property type="entry name" value="GlyGly_CTERM"/>
</dbReference>
<proteinExistence type="predicted"/>
<evidence type="ECO:0000256" key="1">
    <source>
        <dbReference type="SAM" id="MobiDB-lite"/>
    </source>
</evidence>
<evidence type="ECO:0000313" key="3">
    <source>
        <dbReference type="EMBL" id="OEE35284.1"/>
    </source>
</evidence>
<comment type="caution">
    <text evidence="3">The sequence shown here is derived from an EMBL/GenBank/DDBJ whole genome shotgun (WGS) entry which is preliminary data.</text>
</comment>
<feature type="region of interest" description="Disordered" evidence="1">
    <location>
        <begin position="579"/>
        <end position="603"/>
    </location>
</feature>
<dbReference type="InterPro" id="IPR038081">
    <property type="entry name" value="CalX-like_sf"/>
</dbReference>
<dbReference type="STRING" id="1187848.A1QO_00565"/>
<organism evidence="3 4">
    <name type="scientific">Vibrio genomosp. F10 str. ZF-129</name>
    <dbReference type="NCBI Taxonomy" id="1187848"/>
    <lineage>
        <taxon>Bacteria</taxon>
        <taxon>Pseudomonadati</taxon>
        <taxon>Pseudomonadota</taxon>
        <taxon>Gammaproteobacteria</taxon>
        <taxon>Vibrionales</taxon>
        <taxon>Vibrionaceae</taxon>
        <taxon>Vibrio</taxon>
    </lineage>
</organism>
<evidence type="ECO:0000313" key="4">
    <source>
        <dbReference type="Proteomes" id="UP000094741"/>
    </source>
</evidence>
<name>A0A1E5BG85_9VIBR</name>
<dbReference type="SUPFAM" id="SSF55486">
    <property type="entry name" value="Metalloproteases ('zincins'), catalytic domain"/>
    <property type="match status" value="1"/>
</dbReference>
<dbReference type="NCBIfam" id="TIGR03501">
    <property type="entry name" value="GlyGly_CTERM"/>
    <property type="match status" value="1"/>
</dbReference>
<dbReference type="EMBL" id="AJYQ02000078">
    <property type="protein sequence ID" value="OEE35284.1"/>
    <property type="molecule type" value="Genomic_DNA"/>
</dbReference>
<dbReference type="AlphaFoldDB" id="A0A1E5BG85"/>
<feature type="signal peptide" evidence="2">
    <location>
        <begin position="1"/>
        <end position="23"/>
    </location>
</feature>
<dbReference type="Proteomes" id="UP000094741">
    <property type="component" value="Unassembled WGS sequence"/>
</dbReference>